<comment type="caution">
    <text evidence="1">The sequence shown here is derived from an EMBL/GenBank/DDBJ whole genome shotgun (WGS) entry which is preliminary data.</text>
</comment>
<reference evidence="1" key="1">
    <citation type="submission" date="2012-11" db="EMBL/GenBank/DDBJ databases">
        <title>Dependencies among metagenomic species, viruses, plasmids and units of genetic variation.</title>
        <authorList>
            <person name="Nielsen H.B."/>
            <person name="Almeida M."/>
            <person name="Juncker A.S."/>
            <person name="Rasmussen S."/>
            <person name="Li J."/>
            <person name="Sunagawa S."/>
            <person name="Plichta D."/>
            <person name="Gautier L."/>
            <person name="Le Chatelier E."/>
            <person name="Peletier E."/>
            <person name="Bonde I."/>
            <person name="Nielsen T."/>
            <person name="Manichanh C."/>
            <person name="Arumugam M."/>
            <person name="Batto J."/>
            <person name="Santos M.B.Q.D."/>
            <person name="Blom N."/>
            <person name="Borruel N."/>
            <person name="Burgdorf K.S."/>
            <person name="Boumezbeur F."/>
            <person name="Casellas F."/>
            <person name="Dore J."/>
            <person name="Guarner F."/>
            <person name="Hansen T."/>
            <person name="Hildebrand F."/>
            <person name="Kaas R.S."/>
            <person name="Kennedy S."/>
            <person name="Kristiansen K."/>
            <person name="Kultima J.R."/>
            <person name="Leonard P."/>
            <person name="Levenez F."/>
            <person name="Lund O."/>
            <person name="Moumen B."/>
            <person name="Le Paslier D."/>
            <person name="Pons N."/>
            <person name="Pedersen O."/>
            <person name="Prifti E."/>
            <person name="Qin J."/>
            <person name="Raes J."/>
            <person name="Tap J."/>
            <person name="Tims S."/>
            <person name="Ussery D.W."/>
            <person name="Yamada T."/>
            <person name="MetaHit consortium"/>
            <person name="Renault P."/>
            <person name="Sicheritz-Ponten T."/>
            <person name="Bork P."/>
            <person name="Wang J."/>
            <person name="Brunak S."/>
            <person name="Ehrlich S.D."/>
        </authorList>
    </citation>
    <scope>NUCLEOTIDE SEQUENCE [LARGE SCALE GENOMIC DNA]</scope>
</reference>
<protein>
    <submittedName>
        <fullName evidence="1">Uncharacterized protein</fullName>
    </submittedName>
</protein>
<proteinExistence type="predicted"/>
<dbReference type="EMBL" id="CBHH010000018">
    <property type="protein sequence ID" value="CDD55698.1"/>
    <property type="molecule type" value="Genomic_DNA"/>
</dbReference>
<organism evidence="1 2">
    <name type="scientific">Bacteroides pectinophilus CAG:437</name>
    <dbReference type="NCBI Taxonomy" id="1263051"/>
    <lineage>
        <taxon>Bacteria</taxon>
        <taxon>Bacillati</taxon>
        <taxon>Bacillota</taxon>
        <taxon>Clostridia</taxon>
        <taxon>Eubacteriales</taxon>
    </lineage>
</organism>
<gene>
    <name evidence="1" type="ORF">BN656_00440</name>
</gene>
<sequence length="444" mass="51600">MINNKYENIFKKDRIYSSIFSELDTKSSITDEQRYFLYAFAPSVLEFARWILNSAMNNGHKRIYFLARDGYYPYIAATQLCQAMEYDIECKYLSLSRYSLRIPEFHLMKEQCVDRICLGGIDVTFEKVMKRAGLTDAECLSIAKECGYKDSMHDILSYSTIMELKPVLRSNKHFLKMVYSHSEHAYSDTISYLRQEGLFDGLSFAIADSGWIGSIQQSLKNLIHSVNPSINFEGYYFGLYDLPDKASASNYHAFYFGPGNHILRKMRFCNCLYEAVLSAPEGMTVSYECTDNTYRPVLADRFNVNHDLIKYNQQALQMFLDVVISKKEFLSYTCPSLSGRLLECLMASPDITEAAYWGNLIFSDDVIDYRSQRVARPLTDEDIRNQRIFNKILNMLGLKHDTIHESAWIEGSIVLGHNRRTDMLHAHMYKFLVYLKKYIKWVIK</sequence>
<evidence type="ECO:0000313" key="2">
    <source>
        <dbReference type="Proteomes" id="UP000018141"/>
    </source>
</evidence>
<name>R7A4G1_9FIRM</name>
<evidence type="ECO:0000313" key="1">
    <source>
        <dbReference type="EMBL" id="CDD55698.1"/>
    </source>
</evidence>
<dbReference type="AlphaFoldDB" id="R7A4G1"/>
<dbReference type="Proteomes" id="UP000018141">
    <property type="component" value="Unassembled WGS sequence"/>
</dbReference>
<accession>R7A4G1</accession>